<dbReference type="InterPro" id="IPR017941">
    <property type="entry name" value="Rieske_2Fe-2S"/>
</dbReference>
<gene>
    <name evidence="8" type="ORF">DI563_08425</name>
</gene>
<reference evidence="8 9" key="1">
    <citation type="submission" date="2017-08" db="EMBL/GenBank/DDBJ databases">
        <title>Infants hospitalized years apart are colonized by the same room-sourced microbial strains.</title>
        <authorList>
            <person name="Brooks B."/>
            <person name="Olm M.R."/>
            <person name="Firek B.A."/>
            <person name="Baker R."/>
            <person name="Thomas B.C."/>
            <person name="Morowitz M.J."/>
            <person name="Banfield J.F."/>
        </authorList>
    </citation>
    <scope>NUCLEOTIDE SEQUENCE [LARGE SCALE GENOMIC DNA]</scope>
    <source>
        <strain evidence="8">S2_005_003_R2_41</strain>
    </source>
</reference>
<feature type="region of interest" description="Disordered" evidence="6">
    <location>
        <begin position="1"/>
        <end position="27"/>
    </location>
</feature>
<evidence type="ECO:0000256" key="3">
    <source>
        <dbReference type="ARBA" id="ARBA00023002"/>
    </source>
</evidence>
<dbReference type="GO" id="GO:0051537">
    <property type="term" value="F:2 iron, 2 sulfur cluster binding"/>
    <property type="evidence" value="ECO:0007669"/>
    <property type="project" value="UniProtKB-KW"/>
</dbReference>
<keyword evidence="1" id="KW-0001">2Fe-2S</keyword>
<dbReference type="Pfam" id="PF00355">
    <property type="entry name" value="Rieske"/>
    <property type="match status" value="1"/>
</dbReference>
<evidence type="ECO:0000256" key="4">
    <source>
        <dbReference type="ARBA" id="ARBA00023004"/>
    </source>
</evidence>
<evidence type="ECO:0000256" key="5">
    <source>
        <dbReference type="ARBA" id="ARBA00023014"/>
    </source>
</evidence>
<organism evidence="8 9">
    <name type="scientific">Variovorax paradoxus</name>
    <dbReference type="NCBI Taxonomy" id="34073"/>
    <lineage>
        <taxon>Bacteria</taxon>
        <taxon>Pseudomonadati</taxon>
        <taxon>Pseudomonadota</taxon>
        <taxon>Betaproteobacteria</taxon>
        <taxon>Burkholderiales</taxon>
        <taxon>Comamonadaceae</taxon>
        <taxon>Variovorax</taxon>
    </lineage>
</organism>
<protein>
    <submittedName>
        <fullName evidence="8">Rieske (2Fe-2S) protein</fullName>
    </submittedName>
</protein>
<evidence type="ECO:0000313" key="8">
    <source>
        <dbReference type="EMBL" id="PZQ75873.1"/>
    </source>
</evidence>
<dbReference type="AlphaFoldDB" id="A0A2W5S885"/>
<dbReference type="PANTHER" id="PTHR21266:SF60">
    <property type="entry name" value="3-KETOSTEROID-9-ALPHA-MONOOXYGENASE, OXYGENASE COMPONENT"/>
    <property type="match status" value="1"/>
</dbReference>
<dbReference type="PANTHER" id="PTHR21266">
    <property type="entry name" value="IRON-SULFUR DOMAIN CONTAINING PROTEIN"/>
    <property type="match status" value="1"/>
</dbReference>
<dbReference type="PROSITE" id="PS51296">
    <property type="entry name" value="RIESKE"/>
    <property type="match status" value="1"/>
</dbReference>
<keyword evidence="3" id="KW-0560">Oxidoreductase</keyword>
<keyword evidence="5" id="KW-0411">Iron-sulfur</keyword>
<evidence type="ECO:0000313" key="9">
    <source>
        <dbReference type="Proteomes" id="UP000249135"/>
    </source>
</evidence>
<dbReference type="EMBL" id="QFPP01000071">
    <property type="protein sequence ID" value="PZQ75873.1"/>
    <property type="molecule type" value="Genomic_DNA"/>
</dbReference>
<dbReference type="Gene3D" id="2.102.10.10">
    <property type="entry name" value="Rieske [2Fe-2S] iron-sulphur domain"/>
    <property type="match status" value="1"/>
</dbReference>
<dbReference type="SUPFAM" id="SSF50022">
    <property type="entry name" value="ISP domain"/>
    <property type="match status" value="1"/>
</dbReference>
<dbReference type="Proteomes" id="UP000249135">
    <property type="component" value="Unassembled WGS sequence"/>
</dbReference>
<proteinExistence type="predicted"/>
<dbReference type="InterPro" id="IPR036922">
    <property type="entry name" value="Rieske_2Fe-2S_sf"/>
</dbReference>
<dbReference type="InterPro" id="IPR050584">
    <property type="entry name" value="Cholesterol_7-desaturase"/>
</dbReference>
<evidence type="ECO:0000256" key="2">
    <source>
        <dbReference type="ARBA" id="ARBA00022723"/>
    </source>
</evidence>
<name>A0A2W5S885_VARPD</name>
<accession>A0A2W5S885</accession>
<feature type="domain" description="Rieske" evidence="7">
    <location>
        <begin position="38"/>
        <end position="140"/>
    </location>
</feature>
<keyword evidence="2" id="KW-0479">Metal-binding</keyword>
<evidence type="ECO:0000256" key="1">
    <source>
        <dbReference type="ARBA" id="ARBA00022714"/>
    </source>
</evidence>
<comment type="caution">
    <text evidence="8">The sequence shown here is derived from an EMBL/GenBank/DDBJ whole genome shotgun (WGS) entry which is preliminary data.</text>
</comment>
<keyword evidence="4" id="KW-0408">Iron</keyword>
<sequence length="337" mass="37651">MEQTIRMPETASRRLAPGKPQSLPMPAEGDGGLFTQSWFPVALGSELVDGQILGCDFLDGRIVLFRAPDGAPRAMSAYCPHVGADLSVGKIVDGHVQCAFHHWEYDADGVCVKTGVGDPPPKSACLFVFPVRERYGIVWVFNGESPLFDLPDLPFPDAQLKMRAYRFGPTLHCDPWIFAANTPDMQHLTVVHKIKFEAEEPHELVRWHDHGLEFSYRGTHQGNVPMENTAGIRGTSVFYRWGMYDGFWRCNVTGFSLPRPGRHNVFSCSLVLEGPDAEAQLEAVLAVSRRTVGEDKDILNTIHYRQGLLTKADKSLARFLAYVRKFPRAHPSADFIN</sequence>
<dbReference type="GO" id="GO:0016491">
    <property type="term" value="F:oxidoreductase activity"/>
    <property type="evidence" value="ECO:0007669"/>
    <property type="project" value="UniProtKB-KW"/>
</dbReference>
<evidence type="ECO:0000259" key="7">
    <source>
        <dbReference type="PROSITE" id="PS51296"/>
    </source>
</evidence>
<dbReference type="GO" id="GO:0046872">
    <property type="term" value="F:metal ion binding"/>
    <property type="evidence" value="ECO:0007669"/>
    <property type="project" value="UniProtKB-KW"/>
</dbReference>
<evidence type="ECO:0000256" key="6">
    <source>
        <dbReference type="SAM" id="MobiDB-lite"/>
    </source>
</evidence>